<keyword evidence="11" id="KW-1185">Reference proteome</keyword>
<organism evidence="10 11">
    <name type="scientific">Linum trigynum</name>
    <dbReference type="NCBI Taxonomy" id="586398"/>
    <lineage>
        <taxon>Eukaryota</taxon>
        <taxon>Viridiplantae</taxon>
        <taxon>Streptophyta</taxon>
        <taxon>Embryophyta</taxon>
        <taxon>Tracheophyta</taxon>
        <taxon>Spermatophyta</taxon>
        <taxon>Magnoliopsida</taxon>
        <taxon>eudicotyledons</taxon>
        <taxon>Gunneridae</taxon>
        <taxon>Pentapetalae</taxon>
        <taxon>rosids</taxon>
        <taxon>fabids</taxon>
        <taxon>Malpighiales</taxon>
        <taxon>Linaceae</taxon>
        <taxon>Linum</taxon>
    </lineage>
</organism>
<dbReference type="Pfam" id="PF00153">
    <property type="entry name" value="Mito_carr"/>
    <property type="match status" value="1"/>
</dbReference>
<feature type="repeat" description="Solcar" evidence="8">
    <location>
        <begin position="1"/>
        <end position="55"/>
    </location>
</feature>
<reference evidence="10 11" key="1">
    <citation type="submission" date="2024-04" db="EMBL/GenBank/DDBJ databases">
        <authorList>
            <person name="Fracassetti M."/>
        </authorList>
    </citation>
    <scope>NUCLEOTIDE SEQUENCE [LARGE SCALE GENOMIC DNA]</scope>
</reference>
<evidence type="ECO:0000256" key="2">
    <source>
        <dbReference type="ARBA" id="ARBA00006375"/>
    </source>
</evidence>
<dbReference type="EMBL" id="OZ034820">
    <property type="protein sequence ID" value="CAL1400735.1"/>
    <property type="molecule type" value="Genomic_DNA"/>
</dbReference>
<dbReference type="InterPro" id="IPR050391">
    <property type="entry name" value="Mito_Metabolite_Transporter"/>
</dbReference>
<dbReference type="InterPro" id="IPR018108">
    <property type="entry name" value="MCP_transmembrane"/>
</dbReference>
<dbReference type="PANTHER" id="PTHR45618">
    <property type="entry name" value="MITOCHONDRIAL DICARBOXYLATE CARRIER-RELATED"/>
    <property type="match status" value="1"/>
</dbReference>
<evidence type="ECO:0000256" key="6">
    <source>
        <dbReference type="ARBA" id="ARBA00022989"/>
    </source>
</evidence>
<evidence type="ECO:0000256" key="4">
    <source>
        <dbReference type="ARBA" id="ARBA00022692"/>
    </source>
</evidence>
<dbReference type="GO" id="GO:0016020">
    <property type="term" value="C:membrane"/>
    <property type="evidence" value="ECO:0007669"/>
    <property type="project" value="UniProtKB-SubCell"/>
</dbReference>
<keyword evidence="5" id="KW-0677">Repeat</keyword>
<protein>
    <submittedName>
        <fullName evidence="10">Uncharacterized protein</fullName>
    </submittedName>
</protein>
<dbReference type="InterPro" id="IPR023395">
    <property type="entry name" value="MCP_dom_sf"/>
</dbReference>
<keyword evidence="4 8" id="KW-0812">Transmembrane</keyword>
<name>A0AAV2FT24_9ROSI</name>
<evidence type="ECO:0000256" key="9">
    <source>
        <dbReference type="RuleBase" id="RU000488"/>
    </source>
</evidence>
<proteinExistence type="inferred from homology"/>
<keyword evidence="7 8" id="KW-0472">Membrane</keyword>
<dbReference type="PROSITE" id="PS50920">
    <property type="entry name" value="SOLCAR"/>
    <property type="match status" value="1"/>
</dbReference>
<dbReference type="Gene3D" id="1.50.40.10">
    <property type="entry name" value="Mitochondrial carrier domain"/>
    <property type="match status" value="1"/>
</dbReference>
<keyword evidence="6" id="KW-1133">Transmembrane helix</keyword>
<evidence type="ECO:0000256" key="1">
    <source>
        <dbReference type="ARBA" id="ARBA00004141"/>
    </source>
</evidence>
<evidence type="ECO:0000256" key="3">
    <source>
        <dbReference type="ARBA" id="ARBA00022448"/>
    </source>
</evidence>
<evidence type="ECO:0000256" key="7">
    <source>
        <dbReference type="ARBA" id="ARBA00023136"/>
    </source>
</evidence>
<evidence type="ECO:0000256" key="8">
    <source>
        <dbReference type="PROSITE-ProRule" id="PRU00282"/>
    </source>
</evidence>
<comment type="subcellular location">
    <subcellularLocation>
        <location evidence="1">Membrane</location>
        <topology evidence="1">Multi-pass membrane protein</topology>
    </subcellularLocation>
</comment>
<sequence>MTAAPRPSVGPVTVGMNILRQEGATTLFSSVSATVLQQTLYSTTRMVLYDVLKTKGTNPETGNMPLVRKITVGLIIGTRRKGLV</sequence>
<evidence type="ECO:0000313" key="10">
    <source>
        <dbReference type="EMBL" id="CAL1400735.1"/>
    </source>
</evidence>
<comment type="similarity">
    <text evidence="2 9">Belongs to the mitochondrial carrier (TC 2.A.29) family.</text>
</comment>
<dbReference type="SUPFAM" id="SSF103506">
    <property type="entry name" value="Mitochondrial carrier"/>
    <property type="match status" value="1"/>
</dbReference>
<gene>
    <name evidence="10" type="ORF">LTRI10_LOCUS40844</name>
</gene>
<dbReference type="Proteomes" id="UP001497516">
    <property type="component" value="Chromosome 7"/>
</dbReference>
<accession>A0AAV2FT24</accession>
<keyword evidence="3 9" id="KW-0813">Transport</keyword>
<dbReference type="AlphaFoldDB" id="A0AAV2FT24"/>
<evidence type="ECO:0000313" key="11">
    <source>
        <dbReference type="Proteomes" id="UP001497516"/>
    </source>
</evidence>
<evidence type="ECO:0000256" key="5">
    <source>
        <dbReference type="ARBA" id="ARBA00022737"/>
    </source>
</evidence>